<comment type="catalytic activity">
    <reaction evidence="4">
        <text>6-(2-amino-2-carboxyethyl)-7,8-dioxo-1,2,3,4,7,8-hexahydroquinoline-2,4-dicarboxylate + 3 O2 = pyrroloquinoline quinone + 2 H2O2 + 2 H2O + H(+)</text>
        <dbReference type="Rhea" id="RHEA:10692"/>
        <dbReference type="ChEBI" id="CHEBI:15377"/>
        <dbReference type="ChEBI" id="CHEBI:15378"/>
        <dbReference type="ChEBI" id="CHEBI:15379"/>
        <dbReference type="ChEBI" id="CHEBI:16240"/>
        <dbReference type="ChEBI" id="CHEBI:58442"/>
        <dbReference type="ChEBI" id="CHEBI:58778"/>
        <dbReference type="EC" id="1.3.3.11"/>
    </reaction>
</comment>
<dbReference type="PANTHER" id="PTHR40279:SF3">
    <property type="entry name" value="4-AMINOBENZOATE SYNTHASE"/>
    <property type="match status" value="1"/>
</dbReference>
<dbReference type="EMBL" id="JACIBS010000001">
    <property type="protein sequence ID" value="MBB3663882.1"/>
    <property type="molecule type" value="Genomic_DNA"/>
</dbReference>
<sequence length="186" mass="21568">MRNRFYYQVNLPVKDAFILTKLPGRDDRRRWIQRIIDHDGRTGDEGGIEKWIRLGEAVGLARQELLDGESVLPGVRFAVDAYVDFCRRKPWLESVASALTELFAPDLLSKRISDVERHYPWIASDGLEYFRARLTQQPKDIAHLLELVIENATSREQQDACMRALEFKCDVLWSLLDAVQLEYSKS</sequence>
<evidence type="ECO:0000256" key="3">
    <source>
        <dbReference type="ARBA" id="ARBA00023002"/>
    </source>
</evidence>
<dbReference type="SUPFAM" id="SSF48613">
    <property type="entry name" value="Heme oxygenase-like"/>
    <property type="match status" value="1"/>
</dbReference>
<evidence type="ECO:0000256" key="4">
    <source>
        <dbReference type="HAMAP-Rule" id="MF_00654"/>
    </source>
</evidence>
<dbReference type="EC" id="1.3.3.11" evidence="4"/>
<gene>
    <name evidence="4" type="primary">pqqC</name>
    <name evidence="6" type="ORF">FB384_002786</name>
</gene>
<evidence type="ECO:0000256" key="2">
    <source>
        <dbReference type="ARBA" id="ARBA00022905"/>
    </source>
</evidence>
<proteinExistence type="inferred from homology"/>
<dbReference type="UniPathway" id="UPA00539"/>
<name>A0A839XIV9_9PSEU</name>
<evidence type="ECO:0000259" key="5">
    <source>
        <dbReference type="Pfam" id="PF03070"/>
    </source>
</evidence>
<comment type="function">
    <text evidence="4">Ring cyclization and eight-electron oxidation of 3a-(2-amino-2-carboxyethyl)-4,5-dioxo-4,5,6,7,8,9-hexahydroquinoline-7,9-dicarboxylic-acid to PQQ.</text>
</comment>
<dbReference type="InterPro" id="IPR004305">
    <property type="entry name" value="Thiaminase-2/PQQC"/>
</dbReference>
<evidence type="ECO:0000313" key="7">
    <source>
        <dbReference type="Proteomes" id="UP000564573"/>
    </source>
</evidence>
<protein>
    <recommendedName>
        <fullName evidence="4">Pyrroloquinoline-quinone synthase</fullName>
        <ecNumber evidence="4">1.3.3.11</ecNumber>
    </recommendedName>
    <alternativeName>
        <fullName evidence="4">Coenzyme PQQ synthesis protein C</fullName>
    </alternativeName>
    <alternativeName>
        <fullName evidence="4">Pyrroloquinoline quinone biosynthesis protein C</fullName>
    </alternativeName>
</protein>
<evidence type="ECO:0000256" key="1">
    <source>
        <dbReference type="ARBA" id="ARBA00004948"/>
    </source>
</evidence>
<dbReference type="InterPro" id="IPR011845">
    <property type="entry name" value="PqqC"/>
</dbReference>
<keyword evidence="2 4" id="KW-0884">PQQ biosynthesis</keyword>
<dbReference type="InterPro" id="IPR039068">
    <property type="entry name" value="PqqC-like"/>
</dbReference>
<feature type="domain" description="Thiaminase-2/PQQC" evidence="5">
    <location>
        <begin position="3"/>
        <end position="177"/>
    </location>
</feature>
<organism evidence="6 7">
    <name type="scientific">Prauserella sediminis</name>
    <dbReference type="NCBI Taxonomy" id="577680"/>
    <lineage>
        <taxon>Bacteria</taxon>
        <taxon>Bacillati</taxon>
        <taxon>Actinomycetota</taxon>
        <taxon>Actinomycetes</taxon>
        <taxon>Pseudonocardiales</taxon>
        <taxon>Pseudonocardiaceae</taxon>
        <taxon>Prauserella</taxon>
        <taxon>Prauserella salsuginis group</taxon>
    </lineage>
</organism>
<dbReference type="GO" id="GO:0033732">
    <property type="term" value="F:pyrroloquinoline-quinone synthase activity"/>
    <property type="evidence" value="ECO:0007669"/>
    <property type="project" value="UniProtKB-EC"/>
</dbReference>
<dbReference type="PANTHER" id="PTHR40279">
    <property type="entry name" value="PQQC-LIKE PROTEIN"/>
    <property type="match status" value="1"/>
</dbReference>
<dbReference type="HAMAP" id="MF_00654">
    <property type="entry name" value="PQQ_syn_PqqC"/>
    <property type="match status" value="1"/>
</dbReference>
<dbReference type="AlphaFoldDB" id="A0A839XIV9"/>
<comment type="pathway">
    <text evidence="1">Cofactor biosynthesis; thiamine diphosphate biosynthesis.</text>
</comment>
<dbReference type="Pfam" id="PF03070">
    <property type="entry name" value="TENA_THI-4"/>
    <property type="match status" value="1"/>
</dbReference>
<accession>A0A839XIV9</accession>
<dbReference type="GO" id="GO:0018189">
    <property type="term" value="P:pyrroloquinoline quinone biosynthetic process"/>
    <property type="evidence" value="ECO:0007669"/>
    <property type="project" value="UniProtKB-UniRule"/>
</dbReference>
<keyword evidence="7" id="KW-1185">Reference proteome</keyword>
<dbReference type="Proteomes" id="UP000564573">
    <property type="component" value="Unassembled WGS sequence"/>
</dbReference>
<keyword evidence="3 4" id="KW-0560">Oxidoreductase</keyword>
<dbReference type="NCBIfam" id="TIGR02111">
    <property type="entry name" value="PQQ_syn_pqqC"/>
    <property type="match status" value="1"/>
</dbReference>
<dbReference type="Gene3D" id="1.20.910.10">
    <property type="entry name" value="Heme oxygenase-like"/>
    <property type="match status" value="1"/>
</dbReference>
<reference evidence="6 7" key="1">
    <citation type="submission" date="2020-08" db="EMBL/GenBank/DDBJ databases">
        <title>Sequencing the genomes of 1000 actinobacteria strains.</title>
        <authorList>
            <person name="Klenk H.-P."/>
        </authorList>
    </citation>
    <scope>NUCLEOTIDE SEQUENCE [LARGE SCALE GENOMIC DNA]</scope>
    <source>
        <strain evidence="6 7">DSM 45267</strain>
    </source>
</reference>
<comment type="similarity">
    <text evidence="4">Belongs to the PqqC family.</text>
</comment>
<comment type="pathway">
    <text evidence="4">Cofactor biosynthesis; pyrroloquinoline quinone biosynthesis.</text>
</comment>
<evidence type="ECO:0000313" key="6">
    <source>
        <dbReference type="EMBL" id="MBB3663882.1"/>
    </source>
</evidence>
<comment type="caution">
    <text evidence="6">The sequence shown here is derived from an EMBL/GenBank/DDBJ whole genome shotgun (WGS) entry which is preliminary data.</text>
</comment>
<dbReference type="InterPro" id="IPR016084">
    <property type="entry name" value="Haem_Oase-like_multi-hlx"/>
</dbReference>